<evidence type="ECO:0000256" key="1">
    <source>
        <dbReference type="SAM" id="MobiDB-lite"/>
    </source>
</evidence>
<organism evidence="2 3">
    <name type="scientific">Porites evermanni</name>
    <dbReference type="NCBI Taxonomy" id="104178"/>
    <lineage>
        <taxon>Eukaryota</taxon>
        <taxon>Metazoa</taxon>
        <taxon>Cnidaria</taxon>
        <taxon>Anthozoa</taxon>
        <taxon>Hexacorallia</taxon>
        <taxon>Scleractinia</taxon>
        <taxon>Fungiina</taxon>
        <taxon>Poritidae</taxon>
        <taxon>Porites</taxon>
    </lineage>
</organism>
<dbReference type="InterPro" id="IPR036388">
    <property type="entry name" value="WH-like_DNA-bd_sf"/>
</dbReference>
<reference evidence="2 3" key="1">
    <citation type="submission" date="2022-05" db="EMBL/GenBank/DDBJ databases">
        <authorList>
            <consortium name="Genoscope - CEA"/>
            <person name="William W."/>
        </authorList>
    </citation>
    <scope>NUCLEOTIDE SEQUENCE [LARGE SCALE GENOMIC DNA]</scope>
</reference>
<evidence type="ECO:0000313" key="2">
    <source>
        <dbReference type="EMBL" id="CAH3192918.1"/>
    </source>
</evidence>
<dbReference type="Proteomes" id="UP001159427">
    <property type="component" value="Unassembled WGS sequence"/>
</dbReference>
<sequence>MASESSSVHSQGSQNPARLTVIEHAVQCLTTDRSTCCCVQREYVKDCWNYVRETFQNEQKQRMENEVDEWERFHDSQLQTRKASDLRVCYLGSSVSDLVNDLQLLIENGVLCWNVWVVFKGSESLRTVGKTLSESKLRSVKLRKGDFLSFLKDFEGQFDIIYFDPCASLAQENTLKVIGYVFYYNRLSSPGALITTFSFPPLKQPVEHWDDEENIPKKLSHENETEEKRSNKKEQEGKAVKFLLEQYLKYRAPQFDAKSLSERINEEKYGDYITYQVIDSASLFVPVERMLLSTKPRVWAEIFDNTGDILEEILLPNLKDIAKGTGKSIEEQSQAGESHLQNISSVLKSAEASSSIWKTWVDEIFPNRGNSCLQKCDISLLLLTPLLFSSHEFILKYSKSQFKSTCLNPISQCFPDCSKIGSLCSKVPGPCTGCLVANLLYGQLANPSFPVMNKLLRLRYTSKGNKVFSDVFIFDKCKYVYDQFPTIEGACHSISEPMLQMVYRMALDGLRKHLGSVSTSLFQFPDEICNGCHQSPEDLCLPKRQVLEGECVQSNEAAAHLDPLQEVESELTKGAAIKEPCMSSLEGQPKIDDTSLEDLELSDCTGTEGLVPPAVRSRGSKSIAAYMRALKNGKTMVVPVRVILIGATGAGKSSLLNALHRKFSMDVPLDQDELMAWSETVWELTEFPARPRAPLSVRGVSSRGDLPFHVEEWWPPRRPFMEWPTHLLEEMSATIDSEELPLRCGFFHSFHSVTEKVLCEFSSLALDHELPPNFMPGEAIYVLVSDLSNAASMESNLDHLVRWMNLISSSKDTCTETISSPGHPQVILVGTHADKVVGDPLKPLNVILDRFRGEGFLPHIVDEMFIVDNTCVGQTQEDVNISRLRQTIISLAPTLLLKKQEIPLQWLKVEKVLHCLAIERFKCLTLKQFKRLVKRICHFELEEDSDELLHFLCDCDTVQYFTTQFESDDLVSLDPQWSIYLLSILSGKEGAVNTTRNDLT</sequence>
<keyword evidence="3" id="KW-1185">Reference proteome</keyword>
<dbReference type="EMBL" id="CALNXI010003330">
    <property type="protein sequence ID" value="CAH3192918.1"/>
    <property type="molecule type" value="Genomic_DNA"/>
</dbReference>
<dbReference type="Gene3D" id="3.40.50.300">
    <property type="entry name" value="P-loop containing nucleotide triphosphate hydrolases"/>
    <property type="match status" value="1"/>
</dbReference>
<evidence type="ECO:0000313" key="3">
    <source>
        <dbReference type="Proteomes" id="UP001159427"/>
    </source>
</evidence>
<dbReference type="InterPro" id="IPR027417">
    <property type="entry name" value="P-loop_NTPase"/>
</dbReference>
<dbReference type="CDD" id="cd02440">
    <property type="entry name" value="AdoMet_MTases"/>
    <property type="match status" value="1"/>
</dbReference>
<protein>
    <submittedName>
        <fullName evidence="2">Uncharacterized protein</fullName>
    </submittedName>
</protein>
<dbReference type="SUPFAM" id="SSF52540">
    <property type="entry name" value="P-loop containing nucleoside triphosphate hydrolases"/>
    <property type="match status" value="1"/>
</dbReference>
<accession>A0ABN8SMT3</accession>
<name>A0ABN8SMT3_9CNID</name>
<dbReference type="Gene3D" id="1.10.10.10">
    <property type="entry name" value="Winged helix-like DNA-binding domain superfamily/Winged helix DNA-binding domain"/>
    <property type="match status" value="1"/>
</dbReference>
<feature type="compositionally biased region" description="Basic and acidic residues" evidence="1">
    <location>
        <begin position="214"/>
        <end position="234"/>
    </location>
</feature>
<proteinExistence type="predicted"/>
<feature type="region of interest" description="Disordered" evidence="1">
    <location>
        <begin position="213"/>
        <end position="234"/>
    </location>
</feature>
<gene>
    <name evidence="2" type="ORF">PEVE_00024858</name>
</gene>
<comment type="caution">
    <text evidence="2">The sequence shown here is derived from an EMBL/GenBank/DDBJ whole genome shotgun (WGS) entry which is preliminary data.</text>
</comment>